<feature type="transmembrane region" description="Helical" evidence="2">
    <location>
        <begin position="31"/>
        <end position="57"/>
    </location>
</feature>
<comment type="caution">
    <text evidence="4">The sequence shown here is derived from an EMBL/GenBank/DDBJ whole genome shotgun (WGS) entry which is preliminary data.</text>
</comment>
<feature type="domain" description="DUF418" evidence="3">
    <location>
        <begin position="235"/>
        <end position="405"/>
    </location>
</feature>
<name>A0ABT4TIZ0_9ACTN</name>
<keyword evidence="2" id="KW-0472">Membrane</keyword>
<keyword evidence="5" id="KW-1185">Reference proteome</keyword>
<feature type="transmembrane region" description="Helical" evidence="2">
    <location>
        <begin position="215"/>
        <end position="236"/>
    </location>
</feature>
<evidence type="ECO:0000256" key="1">
    <source>
        <dbReference type="SAM" id="MobiDB-lite"/>
    </source>
</evidence>
<accession>A0ABT4TIZ0</accession>
<dbReference type="PANTHER" id="PTHR30590">
    <property type="entry name" value="INNER MEMBRANE PROTEIN"/>
    <property type="match status" value="1"/>
</dbReference>
<evidence type="ECO:0000313" key="5">
    <source>
        <dbReference type="Proteomes" id="UP001165685"/>
    </source>
</evidence>
<dbReference type="Pfam" id="PF04235">
    <property type="entry name" value="DUF418"/>
    <property type="match status" value="1"/>
</dbReference>
<reference evidence="4" key="1">
    <citation type="submission" date="2023-01" db="EMBL/GenBank/DDBJ databases">
        <title>Draft genome sequence of Nocardiopsis sp. LSu2-4 isolated from halophytes.</title>
        <authorList>
            <person name="Duangmal K."/>
            <person name="Chantavorakit T."/>
        </authorList>
    </citation>
    <scope>NUCLEOTIDE SEQUENCE</scope>
    <source>
        <strain evidence="4">LSu2-4</strain>
    </source>
</reference>
<feature type="transmembrane region" description="Helical" evidence="2">
    <location>
        <begin position="337"/>
        <end position="356"/>
    </location>
</feature>
<evidence type="ECO:0000313" key="4">
    <source>
        <dbReference type="EMBL" id="MDA2804677.1"/>
    </source>
</evidence>
<dbReference type="InterPro" id="IPR007349">
    <property type="entry name" value="DUF418"/>
</dbReference>
<dbReference type="PANTHER" id="PTHR30590:SF2">
    <property type="entry name" value="INNER MEMBRANE PROTEIN"/>
    <property type="match status" value="1"/>
</dbReference>
<feature type="transmembrane region" description="Helical" evidence="2">
    <location>
        <begin position="368"/>
        <end position="386"/>
    </location>
</feature>
<organism evidence="4 5">
    <name type="scientific">Nocardiopsis suaedae</name>
    <dbReference type="NCBI Taxonomy" id="3018444"/>
    <lineage>
        <taxon>Bacteria</taxon>
        <taxon>Bacillati</taxon>
        <taxon>Actinomycetota</taxon>
        <taxon>Actinomycetes</taxon>
        <taxon>Streptosporangiales</taxon>
        <taxon>Nocardiopsidaceae</taxon>
        <taxon>Nocardiopsis</taxon>
    </lineage>
</organism>
<keyword evidence="2" id="KW-1133">Transmembrane helix</keyword>
<feature type="transmembrane region" description="Helical" evidence="2">
    <location>
        <begin position="296"/>
        <end position="313"/>
    </location>
</feature>
<feature type="transmembrane region" description="Helical" evidence="2">
    <location>
        <begin position="69"/>
        <end position="96"/>
    </location>
</feature>
<feature type="transmembrane region" description="Helical" evidence="2">
    <location>
        <begin position="133"/>
        <end position="149"/>
    </location>
</feature>
<evidence type="ECO:0000256" key="2">
    <source>
        <dbReference type="SAM" id="Phobius"/>
    </source>
</evidence>
<feature type="compositionally biased region" description="Low complexity" evidence="1">
    <location>
        <begin position="1"/>
        <end position="15"/>
    </location>
</feature>
<keyword evidence="2" id="KW-0812">Transmembrane</keyword>
<dbReference type="Proteomes" id="UP001165685">
    <property type="component" value="Unassembled WGS sequence"/>
</dbReference>
<proteinExistence type="predicted"/>
<dbReference type="InterPro" id="IPR052529">
    <property type="entry name" value="Bact_Transport_Assoc"/>
</dbReference>
<sequence length="410" mass="42557">MTTAPGTGPTAEAAGRLGPVRRSERSLAPDLARGGMLLVIALAHTGMALFATVPGFAPDPMGLERAYDVFMFTVVHARALPLFAIMFGYGVVQLALRRQAAGPRAARAVLLRRSAFLFALGLAHGVLLFSGDILGAYGIIGAVLTLVLVGRGERVHRVGLWYPGVAAVYVAVAAAMAAWSLANGSGERAEVPVGAYSSGQAATYGAAVLERLGEWPMTTLMLSTMLLPAWLGAWAARRRILEEPARHRRLLTAGAAGGLTAGFAGGLPMGLFSAGWLNADASAAMWLKILHESSGLFAGVGFVCLFALACLAYENRRPAAPVRAAVGAVAALGRRSLSGYLVQSAAWLALFAPFALDLGSAPNPAATALASAVGVWSATVAAAALMERRGLPGPAERALRRFAYGRSRRA</sequence>
<feature type="transmembrane region" description="Helical" evidence="2">
    <location>
        <begin position="108"/>
        <end position="127"/>
    </location>
</feature>
<feature type="transmembrane region" description="Helical" evidence="2">
    <location>
        <begin position="256"/>
        <end position="276"/>
    </location>
</feature>
<feature type="region of interest" description="Disordered" evidence="1">
    <location>
        <begin position="1"/>
        <end position="22"/>
    </location>
</feature>
<dbReference type="RefSeq" id="WP_270677246.1">
    <property type="nucleotide sequence ID" value="NZ_JAQFWP010000013.1"/>
</dbReference>
<protein>
    <submittedName>
        <fullName evidence="4">DUF418 domain-containing protein</fullName>
    </submittedName>
</protein>
<gene>
    <name evidence="4" type="ORF">O4U47_09150</name>
</gene>
<feature type="transmembrane region" description="Helical" evidence="2">
    <location>
        <begin position="161"/>
        <end position="182"/>
    </location>
</feature>
<dbReference type="EMBL" id="JAQFWP010000013">
    <property type="protein sequence ID" value="MDA2804677.1"/>
    <property type="molecule type" value="Genomic_DNA"/>
</dbReference>
<evidence type="ECO:0000259" key="3">
    <source>
        <dbReference type="Pfam" id="PF04235"/>
    </source>
</evidence>